<reference evidence="1 2" key="1">
    <citation type="submission" date="2019-07" db="EMBL/GenBank/DDBJ databases">
        <title>Whole genome shotgun sequence of Gluconobacter wancherniae NBRC 103581.</title>
        <authorList>
            <person name="Hosoyama A."/>
            <person name="Uohara A."/>
            <person name="Ohji S."/>
            <person name="Ichikawa N."/>
        </authorList>
    </citation>
    <scope>NUCLEOTIDE SEQUENCE [LARGE SCALE GENOMIC DNA]</scope>
    <source>
        <strain evidence="1 2">NBRC 103581</strain>
    </source>
</reference>
<keyword evidence="2" id="KW-1185">Reference proteome</keyword>
<organism evidence="1 2">
    <name type="scientific">Gluconobacter wancherniae NBRC 103581</name>
    <dbReference type="NCBI Taxonomy" id="656744"/>
    <lineage>
        <taxon>Bacteria</taxon>
        <taxon>Pseudomonadati</taxon>
        <taxon>Pseudomonadota</taxon>
        <taxon>Alphaproteobacteria</taxon>
        <taxon>Acetobacterales</taxon>
        <taxon>Acetobacteraceae</taxon>
        <taxon>Gluconobacter</taxon>
    </lineage>
</organism>
<comment type="caution">
    <text evidence="1">The sequence shown here is derived from an EMBL/GenBank/DDBJ whole genome shotgun (WGS) entry which is preliminary data.</text>
</comment>
<sequence>MVDSKDFHASLKAAKPPERLNRVQQALWWAGRRDWARAHEIVQKAEGTRDCDRVHAFLHRQEGDLSNARYWYRQADARMPDVSIQEEWTELVRLYVR</sequence>
<proteinExistence type="predicted"/>
<gene>
    <name evidence="1" type="ORF">GWA01_16130</name>
</gene>
<dbReference type="Proteomes" id="UP000321230">
    <property type="component" value="Unassembled WGS sequence"/>
</dbReference>
<evidence type="ECO:0008006" key="3">
    <source>
        <dbReference type="Google" id="ProtNLM"/>
    </source>
</evidence>
<dbReference type="AlphaFoldDB" id="A0A511B2G6"/>
<name>A0A511B2G6_9PROT</name>
<accession>A0A511B2G6</accession>
<dbReference type="EMBL" id="BJUZ01000002">
    <property type="protein sequence ID" value="GEK93843.1"/>
    <property type="molecule type" value="Genomic_DNA"/>
</dbReference>
<protein>
    <recommendedName>
        <fullName evidence="3">Bacterial transcriptional activator domain-containing protein</fullName>
    </recommendedName>
</protein>
<dbReference type="RefSeq" id="WP_146796084.1">
    <property type="nucleotide sequence ID" value="NZ_BARC01000003.1"/>
</dbReference>
<evidence type="ECO:0000313" key="2">
    <source>
        <dbReference type="Proteomes" id="UP000321230"/>
    </source>
</evidence>
<dbReference type="OrthoDB" id="370799at2"/>
<evidence type="ECO:0000313" key="1">
    <source>
        <dbReference type="EMBL" id="GEK93843.1"/>
    </source>
</evidence>